<dbReference type="SMART" id="SM00382">
    <property type="entry name" value="AAA"/>
    <property type="match status" value="1"/>
</dbReference>
<dbReference type="Gene3D" id="3.40.50.300">
    <property type="entry name" value="P-loop containing nucleotide triphosphate hydrolases"/>
    <property type="match status" value="1"/>
</dbReference>
<feature type="domain" description="AAA+ ATPase" evidence="1">
    <location>
        <begin position="24"/>
        <end position="443"/>
    </location>
</feature>
<dbReference type="Pfam" id="PF13175">
    <property type="entry name" value="AAA_15"/>
    <property type="match status" value="1"/>
</dbReference>
<gene>
    <name evidence="2" type="ORF">GJB61_21635</name>
</gene>
<dbReference type="PANTHER" id="PTHR43581:SF2">
    <property type="entry name" value="EXCINUCLEASE ATPASE SUBUNIT"/>
    <property type="match status" value="1"/>
</dbReference>
<reference evidence="2 3" key="1">
    <citation type="submission" date="2019-11" db="EMBL/GenBank/DDBJ databases">
        <title>Paenibacillus monticola sp. nov., a novel PGPR strain isolated from mountain sample in China.</title>
        <authorList>
            <person name="Zhao Q."/>
            <person name="Li H.-P."/>
            <person name="Zhang J.-L."/>
        </authorList>
    </citation>
    <scope>NUCLEOTIDE SEQUENCE [LARGE SCALE GENOMIC DNA]</scope>
    <source>
        <strain evidence="2 3">LC-T2</strain>
    </source>
</reference>
<dbReference type="Proteomes" id="UP000463051">
    <property type="component" value="Unassembled WGS sequence"/>
</dbReference>
<dbReference type="SUPFAM" id="SSF52540">
    <property type="entry name" value="P-loop containing nucleoside triphosphate hydrolases"/>
    <property type="match status" value="1"/>
</dbReference>
<comment type="caution">
    <text evidence="2">The sequence shown here is derived from an EMBL/GenBank/DDBJ whole genome shotgun (WGS) entry which is preliminary data.</text>
</comment>
<dbReference type="InterPro" id="IPR051396">
    <property type="entry name" value="Bact_Antivir_Def_Nuclease"/>
</dbReference>
<evidence type="ECO:0000259" key="1">
    <source>
        <dbReference type="SMART" id="SM00382"/>
    </source>
</evidence>
<name>A0A7X2H8P0_9BACL</name>
<dbReference type="InterPro" id="IPR003593">
    <property type="entry name" value="AAA+_ATPase"/>
</dbReference>
<evidence type="ECO:0000313" key="2">
    <source>
        <dbReference type="EMBL" id="MRN55589.1"/>
    </source>
</evidence>
<keyword evidence="3" id="KW-1185">Reference proteome</keyword>
<protein>
    <submittedName>
        <fullName evidence="2">AAA family ATPase</fullName>
    </submittedName>
</protein>
<organism evidence="2 3">
    <name type="scientific">Paenibacillus monticola</name>
    <dbReference type="NCBI Taxonomy" id="2666075"/>
    <lineage>
        <taxon>Bacteria</taxon>
        <taxon>Bacillati</taxon>
        <taxon>Bacillota</taxon>
        <taxon>Bacilli</taxon>
        <taxon>Bacillales</taxon>
        <taxon>Paenibacillaceae</taxon>
        <taxon>Paenibacillus</taxon>
    </lineage>
</organism>
<dbReference type="EMBL" id="WJXB01000010">
    <property type="protein sequence ID" value="MRN55589.1"/>
    <property type="molecule type" value="Genomic_DNA"/>
</dbReference>
<proteinExistence type="predicted"/>
<accession>A0A7X2H8P0</accession>
<dbReference type="RefSeq" id="WP_154121106.1">
    <property type="nucleotide sequence ID" value="NZ_WJXB01000010.1"/>
</dbReference>
<evidence type="ECO:0000313" key="3">
    <source>
        <dbReference type="Proteomes" id="UP000463051"/>
    </source>
</evidence>
<dbReference type="AlphaFoldDB" id="A0A7X2H8P0"/>
<dbReference type="InterPro" id="IPR041685">
    <property type="entry name" value="AAA_GajA/Old/RecF-like"/>
</dbReference>
<sequence length="443" mass="51733">MKLSRVEVKNLFGVFNHNININNERGITIIIGENGLGKTVILEMIMNFFNKNFYYFNSVTFDELIFEFEDEVIWTVKKEIDDEQSENLLVLLGDNHSESKFLIQSTNLDPQYFMKHATQIGRILGYIRRPTPNRWEDTRSGIIYTAKGLVEKYGNEVPLNYKIGSEIIDAPDWFASRFDKINVTIIETQRIFVLDEHEINPVDTVRKYSNEISERIKSKLAESTDLSSKLDRTYPNRLVSQLKQRENSITDEELNKRLNQLEEKRELMDKVGLIETEKDSNLLKINNPDAVVKDVLMLYIEDSFDKLSIFNDMSEKIALLLRIINSRFKHKKLFTNKEKGFLLKSTVIQNELGTYQDIPIEKLSSGEKNELILFYRLIFNTKENSLILIDEPEISLHISWQNQFMSDLNEIHKLNKLDILIATHSPDIISNNWDLRVELKGVE</sequence>
<dbReference type="PANTHER" id="PTHR43581">
    <property type="entry name" value="ATP/GTP PHOSPHATASE"/>
    <property type="match status" value="1"/>
</dbReference>
<dbReference type="InterPro" id="IPR027417">
    <property type="entry name" value="P-loop_NTPase"/>
</dbReference>